<comment type="caution">
    <text evidence="2">The sequence shown here is derived from an EMBL/GenBank/DDBJ whole genome shotgun (WGS) entry which is preliminary data.</text>
</comment>
<dbReference type="PANTHER" id="PTHR47718">
    <property type="entry name" value="OS01G0519700 PROTEIN"/>
    <property type="match status" value="1"/>
</dbReference>
<accession>A0A9N9IM51</accession>
<evidence type="ECO:0000313" key="2">
    <source>
        <dbReference type="EMBL" id="CAG8739868.1"/>
    </source>
</evidence>
<name>A0A9N9IM51_9GLOM</name>
<evidence type="ECO:0000313" key="3">
    <source>
        <dbReference type="Proteomes" id="UP000789405"/>
    </source>
</evidence>
<dbReference type="AlphaFoldDB" id="A0A9N9IM51"/>
<organism evidence="2 3">
    <name type="scientific">Dentiscutata erythropus</name>
    <dbReference type="NCBI Taxonomy" id="1348616"/>
    <lineage>
        <taxon>Eukaryota</taxon>
        <taxon>Fungi</taxon>
        <taxon>Fungi incertae sedis</taxon>
        <taxon>Mucoromycota</taxon>
        <taxon>Glomeromycotina</taxon>
        <taxon>Glomeromycetes</taxon>
        <taxon>Diversisporales</taxon>
        <taxon>Gigasporaceae</taxon>
        <taxon>Dentiscutata</taxon>
    </lineage>
</organism>
<keyword evidence="3" id="KW-1185">Reference proteome</keyword>
<feature type="domain" description="MULE transposase" evidence="1">
    <location>
        <begin position="329"/>
        <end position="419"/>
    </location>
</feature>
<dbReference type="InterPro" id="IPR018289">
    <property type="entry name" value="MULE_transposase_dom"/>
</dbReference>
<dbReference type="EMBL" id="CAJVPY010013321">
    <property type="protein sequence ID" value="CAG8739868.1"/>
    <property type="molecule type" value="Genomic_DNA"/>
</dbReference>
<gene>
    <name evidence="2" type="ORF">DERYTH_LOCUS15904</name>
</gene>
<dbReference type="Proteomes" id="UP000789405">
    <property type="component" value="Unassembled WGS sequence"/>
</dbReference>
<evidence type="ECO:0000259" key="1">
    <source>
        <dbReference type="Pfam" id="PF10551"/>
    </source>
</evidence>
<protein>
    <submittedName>
        <fullName evidence="2">14517_t:CDS:1</fullName>
    </submittedName>
</protein>
<dbReference type="Pfam" id="PF10551">
    <property type="entry name" value="MULE"/>
    <property type="match status" value="1"/>
</dbReference>
<sequence length="496" mass="56971">FPAFTKNQGVFSLYKSVAWFFQGVWCVSSCFTKVLSGSFKVLGGSFCFTKVCVFSLVWFSQGTWWLISLCKSVVNFFDLRFEPLLQELLDSDHEFVDFRQEATDSPQVVGFSQEVVGSSQEVVDFSQELVNFPQELVDNETHKGQDLVGVNGSLPQINKPIVFVIGNSFPNWPIAEHYIAKYGCQKGFVAIKICNKTDNARCLTNLYFKCEFGGTYQPKKVDNLQNQHNKGFKKVDCNWRINLSSATGVVCITSFNDHHVKHQLFPDTNIFAPANHRFSDDCREEIRHLVVNEHKVEESDASRLLKQLYEYRDNDPNWYIEPLIDSIIQDNMAQTNYYNFPLCLFVLVDNHNKTRIAAQALMPDETIESFCWVMQQLKKATGISPRILMTNEYLSIKYVMAHDFPDTKHLFCLYHLSQNISKNLHSKLDEQYADFIRDFYLAHNSLSENESWACAYTFRTFTGGMQSTQRVEGLNNLIKTAINSSSTLLQVMEAIH</sequence>
<proteinExistence type="predicted"/>
<feature type="non-terminal residue" evidence="2">
    <location>
        <position position="496"/>
    </location>
</feature>
<dbReference type="PANTHER" id="PTHR47718:SF6">
    <property type="entry name" value="PROTEIN FAR1-RELATED SEQUENCE"/>
    <property type="match status" value="1"/>
</dbReference>
<dbReference type="OrthoDB" id="2408052at2759"/>
<reference evidence="2" key="1">
    <citation type="submission" date="2021-06" db="EMBL/GenBank/DDBJ databases">
        <authorList>
            <person name="Kallberg Y."/>
            <person name="Tangrot J."/>
            <person name="Rosling A."/>
        </authorList>
    </citation>
    <scope>NUCLEOTIDE SEQUENCE</scope>
    <source>
        <strain evidence="2">MA453B</strain>
    </source>
</reference>